<keyword evidence="3" id="KW-0067">ATP-binding</keyword>
<dbReference type="RefSeq" id="WP_370510643.1">
    <property type="nucleotide sequence ID" value="NZ_CP019980.1"/>
</dbReference>
<dbReference type="AlphaFoldDB" id="A0AAJ4ZUQ1"/>
<reference evidence="5 6" key="1">
    <citation type="submission" date="2018-06" db="EMBL/GenBank/DDBJ databases">
        <authorList>
            <consortium name="Pathogen Informatics"/>
            <person name="Doyle S."/>
        </authorList>
    </citation>
    <scope>NUCLEOTIDE SEQUENCE [LARGE SCALE GENOMIC DNA]</scope>
    <source>
        <strain evidence="5 6">NCTC10338</strain>
    </source>
</reference>
<keyword evidence="5" id="KW-0378">Hydrolase</keyword>
<gene>
    <name evidence="5" type="ORF">NCTC10338_02061</name>
</gene>
<evidence type="ECO:0000256" key="1">
    <source>
        <dbReference type="ARBA" id="ARBA00022448"/>
    </source>
</evidence>
<dbReference type="SMART" id="SM00382">
    <property type="entry name" value="AAA"/>
    <property type="match status" value="1"/>
</dbReference>
<dbReference type="EMBL" id="UFSZ01000001">
    <property type="protein sequence ID" value="SUV16974.1"/>
    <property type="molecule type" value="Genomic_DNA"/>
</dbReference>
<evidence type="ECO:0000256" key="2">
    <source>
        <dbReference type="ARBA" id="ARBA00022741"/>
    </source>
</evidence>
<dbReference type="InterPro" id="IPR051782">
    <property type="entry name" value="ABC_Transporter_VariousFunc"/>
</dbReference>
<evidence type="ECO:0000313" key="5">
    <source>
        <dbReference type="EMBL" id="SUV16974.1"/>
    </source>
</evidence>
<sequence length="229" mass="25820">MMQQFIVEVKNISKTFKKQCIFHAVSFSLEKGKAYGFIGHNGCGKSILFKILSGFLSPDSGEIKVFGQTLGKEIDFPKNTGIMIETPHFLDDYSGFNNLRYLAAIQNKINDATIKSTLEKVGLNPESRQPVKKYSLGMKQKLGIAQAIMEDPDLLILDEPFNGLDKTSVREIRTLLLELKNKGVTILLTSHMSKDIELICDEVLEFNNKKLEKMNVTKFSNRDEDVLPL</sequence>
<dbReference type="Gene3D" id="3.40.50.300">
    <property type="entry name" value="P-loop containing nucleotide triphosphate hydrolases"/>
    <property type="match status" value="1"/>
</dbReference>
<dbReference type="Proteomes" id="UP000255295">
    <property type="component" value="Unassembled WGS sequence"/>
</dbReference>
<dbReference type="PROSITE" id="PS50893">
    <property type="entry name" value="ABC_TRANSPORTER_2"/>
    <property type="match status" value="1"/>
</dbReference>
<dbReference type="Pfam" id="PF00005">
    <property type="entry name" value="ABC_tran"/>
    <property type="match status" value="1"/>
</dbReference>
<dbReference type="PANTHER" id="PTHR42939:SF1">
    <property type="entry name" value="ABC TRANSPORTER ATP-BINDING PROTEIN ALBC-RELATED"/>
    <property type="match status" value="1"/>
</dbReference>
<organism evidence="5 6">
    <name type="scientific">Lysinibacillus sphaericus</name>
    <name type="common">Bacillus sphaericus</name>
    <dbReference type="NCBI Taxonomy" id="1421"/>
    <lineage>
        <taxon>Bacteria</taxon>
        <taxon>Bacillati</taxon>
        <taxon>Bacillota</taxon>
        <taxon>Bacilli</taxon>
        <taxon>Bacillales</taxon>
        <taxon>Bacillaceae</taxon>
        <taxon>Lysinibacillus</taxon>
    </lineage>
</organism>
<dbReference type="SUPFAM" id="SSF52540">
    <property type="entry name" value="P-loop containing nucleoside triphosphate hydrolases"/>
    <property type="match status" value="1"/>
</dbReference>
<dbReference type="InterPro" id="IPR027417">
    <property type="entry name" value="P-loop_NTPase"/>
</dbReference>
<feature type="domain" description="ABC transporter" evidence="4">
    <location>
        <begin position="7"/>
        <end position="229"/>
    </location>
</feature>
<dbReference type="PANTHER" id="PTHR42939">
    <property type="entry name" value="ABC TRANSPORTER ATP-BINDING PROTEIN ALBC-RELATED"/>
    <property type="match status" value="1"/>
</dbReference>
<keyword evidence="2" id="KW-0547">Nucleotide-binding</keyword>
<evidence type="ECO:0000256" key="3">
    <source>
        <dbReference type="ARBA" id="ARBA00022840"/>
    </source>
</evidence>
<keyword evidence="1" id="KW-0813">Transport</keyword>
<dbReference type="InterPro" id="IPR003593">
    <property type="entry name" value="AAA+_ATPase"/>
</dbReference>
<name>A0AAJ4ZUQ1_LYSSH</name>
<dbReference type="GeneID" id="48277153"/>
<dbReference type="InterPro" id="IPR003439">
    <property type="entry name" value="ABC_transporter-like_ATP-bd"/>
</dbReference>
<dbReference type="GO" id="GO:0005524">
    <property type="term" value="F:ATP binding"/>
    <property type="evidence" value="ECO:0007669"/>
    <property type="project" value="UniProtKB-KW"/>
</dbReference>
<evidence type="ECO:0000313" key="6">
    <source>
        <dbReference type="Proteomes" id="UP000255295"/>
    </source>
</evidence>
<accession>A0AAJ4ZUQ1</accession>
<proteinExistence type="predicted"/>
<dbReference type="GO" id="GO:0016887">
    <property type="term" value="F:ATP hydrolysis activity"/>
    <property type="evidence" value="ECO:0007669"/>
    <property type="project" value="InterPro"/>
</dbReference>
<evidence type="ECO:0000259" key="4">
    <source>
        <dbReference type="PROSITE" id="PS50893"/>
    </source>
</evidence>
<dbReference type="InterPro" id="IPR017871">
    <property type="entry name" value="ABC_transporter-like_CS"/>
</dbReference>
<protein>
    <submittedName>
        <fullName evidence="5">ABC transporter</fullName>
        <ecNumber evidence="5">3.6.3.-</ecNumber>
    </submittedName>
</protein>
<dbReference type="PROSITE" id="PS00211">
    <property type="entry name" value="ABC_TRANSPORTER_1"/>
    <property type="match status" value="1"/>
</dbReference>
<dbReference type="EC" id="3.6.3.-" evidence="5"/>
<comment type="caution">
    <text evidence="5">The sequence shown here is derived from an EMBL/GenBank/DDBJ whole genome shotgun (WGS) entry which is preliminary data.</text>
</comment>